<comment type="caution">
    <text evidence="3">The sequence shown here is derived from an EMBL/GenBank/DDBJ whole genome shotgun (WGS) entry which is preliminary data.</text>
</comment>
<sequence length="343" mass="35756">MKRRAPRPEHPALPAPARPRDALTASRAQEQRDASPGGAPYINLSSGTARSKKRRSLAALVGGLGLLLSFGTARAQEPRALDRAASDGVDRPIKDYSGEGDASSIELNPALLSGVQGLDLVIMGYRSVSPFTRGGGLGGFMSFNLGFGLATGIGVQALRPGFGGGYPDPFAARNPDATKISWALSGGDGKVAAFGLGVHWLRNDGLLRAPDLDVGLLFRIRNYASVGAVARFGAADLRPYGDLASELSIVGELAVRPLGTRTLELAGGVRGRFRADQPGLQVSQWDNLGALPRGRIAVRHKASSSPPRSSRSASTPSIRRPTTSCAPTKPCAARSSSRSPGTS</sequence>
<protein>
    <submittedName>
        <fullName evidence="3">Uncharacterized protein</fullName>
    </submittedName>
</protein>
<feature type="region of interest" description="Disordered" evidence="1">
    <location>
        <begin position="79"/>
        <end position="100"/>
    </location>
</feature>
<reference evidence="3" key="1">
    <citation type="submission" date="2022-11" db="EMBL/GenBank/DDBJ databases">
        <title>Minimal conservation of predation-associated metabolite biosynthetic gene clusters underscores biosynthetic potential of Myxococcota including descriptions for ten novel species: Archangium lansinium sp. nov., Myxococcus landrumus sp. nov., Nannocystis bai.</title>
        <authorList>
            <person name="Ahearne A."/>
            <person name="Stevens C."/>
            <person name="Phillips K."/>
        </authorList>
    </citation>
    <scope>NUCLEOTIDE SEQUENCE</scope>
    <source>
        <strain evidence="3">Na p29</strain>
    </source>
</reference>
<evidence type="ECO:0000256" key="2">
    <source>
        <dbReference type="SAM" id="Phobius"/>
    </source>
</evidence>
<evidence type="ECO:0000313" key="3">
    <source>
        <dbReference type="EMBL" id="MCY1007526.1"/>
    </source>
</evidence>
<name>A0A9X3IXJ0_9BACT</name>
<dbReference type="EMBL" id="JAPNKE010000002">
    <property type="protein sequence ID" value="MCY1007526.1"/>
    <property type="molecule type" value="Genomic_DNA"/>
</dbReference>
<keyword evidence="2" id="KW-0812">Transmembrane</keyword>
<gene>
    <name evidence="3" type="ORF">OV079_18630</name>
</gene>
<feature type="compositionally biased region" description="Polar residues" evidence="1">
    <location>
        <begin position="334"/>
        <end position="343"/>
    </location>
</feature>
<dbReference type="RefSeq" id="WP_267770159.1">
    <property type="nucleotide sequence ID" value="NZ_JAPNKE010000002.1"/>
</dbReference>
<feature type="compositionally biased region" description="Basic and acidic residues" evidence="1">
    <location>
        <begin position="1"/>
        <end position="10"/>
    </location>
</feature>
<keyword evidence="2" id="KW-0472">Membrane</keyword>
<feature type="region of interest" description="Disordered" evidence="1">
    <location>
        <begin position="299"/>
        <end position="343"/>
    </location>
</feature>
<accession>A0A9X3IXJ0</accession>
<organism evidence="3 4">
    <name type="scientific">Nannocystis pusilla</name>
    <dbReference type="NCBI Taxonomy" id="889268"/>
    <lineage>
        <taxon>Bacteria</taxon>
        <taxon>Pseudomonadati</taxon>
        <taxon>Myxococcota</taxon>
        <taxon>Polyangia</taxon>
        <taxon>Nannocystales</taxon>
        <taxon>Nannocystaceae</taxon>
        <taxon>Nannocystis</taxon>
    </lineage>
</organism>
<dbReference type="AlphaFoldDB" id="A0A9X3IXJ0"/>
<evidence type="ECO:0000313" key="4">
    <source>
        <dbReference type="Proteomes" id="UP001150924"/>
    </source>
</evidence>
<feature type="region of interest" description="Disordered" evidence="1">
    <location>
        <begin position="1"/>
        <end position="47"/>
    </location>
</feature>
<proteinExistence type="predicted"/>
<keyword evidence="2" id="KW-1133">Transmembrane helix</keyword>
<keyword evidence="4" id="KW-1185">Reference proteome</keyword>
<feature type="compositionally biased region" description="Low complexity" evidence="1">
    <location>
        <begin position="303"/>
        <end position="324"/>
    </location>
</feature>
<dbReference type="Proteomes" id="UP001150924">
    <property type="component" value="Unassembled WGS sequence"/>
</dbReference>
<feature type="transmembrane region" description="Helical" evidence="2">
    <location>
        <begin position="56"/>
        <end position="73"/>
    </location>
</feature>
<feature type="compositionally biased region" description="Basic and acidic residues" evidence="1">
    <location>
        <begin position="79"/>
        <end position="97"/>
    </location>
</feature>
<evidence type="ECO:0000256" key="1">
    <source>
        <dbReference type="SAM" id="MobiDB-lite"/>
    </source>
</evidence>